<dbReference type="EMBL" id="JBHSYQ010000003">
    <property type="protein sequence ID" value="MFC6997654.1"/>
    <property type="molecule type" value="Genomic_DNA"/>
</dbReference>
<evidence type="ECO:0000313" key="3">
    <source>
        <dbReference type="Proteomes" id="UP001596405"/>
    </source>
</evidence>
<dbReference type="RefSeq" id="WP_066618860.1">
    <property type="nucleotide sequence ID" value="NZ_JBHSYQ010000003.1"/>
</dbReference>
<gene>
    <name evidence="2" type="ORF">ACFQHR_08455</name>
</gene>
<feature type="chain" id="PRO_5046242981" evidence="1">
    <location>
        <begin position="25"/>
        <end position="368"/>
    </location>
</feature>
<sequence length="368" mass="42004">MKTFIRTILFAFLSLALCATSTWGQSYRSNQSGTSSDTGQLYDTQKRMVLYTARFPESKNMLTQFLQNFAIRINKKEETTEYLEVEFTVSPEHLPKLDSLSNLLGWMESNVMTTVDKTERVSRYHYNLEDEQIKLDSLQAALHRGNLTPELTISLEKGMAQSEAVIRNLKRELKTISQRDSLALVSIKLHDEISVPTTSGKVTFVNMPGVEYGLLFVENPKPGISSKLYQSYSIKYMFTRGKSYFTVGVMKEVNPNPVEGATDKSDSTRYGEMFAFGFGQDFYPKHFGRGKRKFFNLYTGYQLGLAILTQNDEEDSRAMPTANLSMGLELIKTKHILLDNKVSYFLPLHDLNRNLRGILYNASFNFVF</sequence>
<name>A0ABW2DIK3_9BACT</name>
<accession>A0ABW2DIK3</accession>
<organism evidence="2 3">
    <name type="scientific">Rufibacter roseus</name>
    <dbReference type="NCBI Taxonomy" id="1567108"/>
    <lineage>
        <taxon>Bacteria</taxon>
        <taxon>Pseudomonadati</taxon>
        <taxon>Bacteroidota</taxon>
        <taxon>Cytophagia</taxon>
        <taxon>Cytophagales</taxon>
        <taxon>Hymenobacteraceae</taxon>
        <taxon>Rufibacter</taxon>
    </lineage>
</organism>
<keyword evidence="3" id="KW-1185">Reference proteome</keyword>
<evidence type="ECO:0000256" key="1">
    <source>
        <dbReference type="SAM" id="SignalP"/>
    </source>
</evidence>
<feature type="signal peptide" evidence="1">
    <location>
        <begin position="1"/>
        <end position="24"/>
    </location>
</feature>
<reference evidence="3" key="1">
    <citation type="journal article" date="2019" name="Int. J. Syst. Evol. Microbiol.">
        <title>The Global Catalogue of Microorganisms (GCM) 10K type strain sequencing project: providing services to taxonomists for standard genome sequencing and annotation.</title>
        <authorList>
            <consortium name="The Broad Institute Genomics Platform"/>
            <consortium name="The Broad Institute Genome Sequencing Center for Infectious Disease"/>
            <person name="Wu L."/>
            <person name="Ma J."/>
        </authorList>
    </citation>
    <scope>NUCLEOTIDE SEQUENCE [LARGE SCALE GENOMIC DNA]</scope>
    <source>
        <strain evidence="3">CGMCC 4.7393</strain>
    </source>
</reference>
<keyword evidence="1" id="KW-0732">Signal</keyword>
<protein>
    <submittedName>
        <fullName evidence="2">Uncharacterized protein</fullName>
    </submittedName>
</protein>
<comment type="caution">
    <text evidence="2">The sequence shown here is derived from an EMBL/GenBank/DDBJ whole genome shotgun (WGS) entry which is preliminary data.</text>
</comment>
<proteinExistence type="predicted"/>
<evidence type="ECO:0000313" key="2">
    <source>
        <dbReference type="EMBL" id="MFC6997654.1"/>
    </source>
</evidence>
<dbReference type="Proteomes" id="UP001596405">
    <property type="component" value="Unassembled WGS sequence"/>
</dbReference>